<evidence type="ECO:0000256" key="3">
    <source>
        <dbReference type="SAM" id="MobiDB-lite"/>
    </source>
</evidence>
<keyword evidence="6" id="KW-0238">DNA-binding</keyword>
<dbReference type="GO" id="GO:0003677">
    <property type="term" value="F:DNA binding"/>
    <property type="evidence" value="ECO:0007669"/>
    <property type="project" value="UniProtKB-KW"/>
</dbReference>
<sequence length="203" mass="23161">MTSTTVISNRVTNNTYRPHNSLKRIKKRNIQRRSSRDMKSHRSWRSETQQKLYRSKLLQALQHVRLSSIHSPRLKGLAIREAADRVLAMTAKGRTRWSRAILTNQVKRKSAKSDIKLMKRRIGVLRFKTKSEKLLKVEQKTRDLRRLVPGCWNQPLPVVLEEVRDYICALDMQVKVMAAVADVLSDGSSYGSGLVAGGVNGVK</sequence>
<reference evidence="5" key="3">
    <citation type="submission" date="2020-06" db="EMBL/GenBank/DDBJ databases">
        <title>Helianthus annuus Genome sequencing and assembly Release 2.</title>
        <authorList>
            <person name="Gouzy J."/>
            <person name="Langlade N."/>
            <person name="Munos S."/>
        </authorList>
    </citation>
    <scope>NUCLEOTIDE SEQUENCE</scope>
    <source>
        <tissue evidence="5">Leaves</tissue>
    </source>
</reference>
<dbReference type="Pfam" id="PF26576">
    <property type="entry name" value="IBH1_N"/>
    <property type="match status" value="1"/>
</dbReference>
<reference evidence="5 7" key="1">
    <citation type="journal article" date="2017" name="Nature">
        <title>The sunflower genome provides insights into oil metabolism, flowering and Asterid evolution.</title>
        <authorList>
            <person name="Badouin H."/>
            <person name="Gouzy J."/>
            <person name="Grassa C.J."/>
            <person name="Murat F."/>
            <person name="Staton S.E."/>
            <person name="Cottret L."/>
            <person name="Lelandais-Briere C."/>
            <person name="Owens G.L."/>
            <person name="Carrere S."/>
            <person name="Mayjonade B."/>
            <person name="Legrand L."/>
            <person name="Gill N."/>
            <person name="Kane N.C."/>
            <person name="Bowers J.E."/>
            <person name="Hubner S."/>
            <person name="Bellec A."/>
            <person name="Berard A."/>
            <person name="Berges H."/>
            <person name="Blanchet N."/>
            <person name="Boniface M.C."/>
            <person name="Brunel D."/>
            <person name="Catrice O."/>
            <person name="Chaidir N."/>
            <person name="Claudel C."/>
            <person name="Donnadieu C."/>
            <person name="Faraut T."/>
            <person name="Fievet G."/>
            <person name="Helmstetter N."/>
            <person name="King M."/>
            <person name="Knapp S.J."/>
            <person name="Lai Z."/>
            <person name="Le Paslier M.C."/>
            <person name="Lippi Y."/>
            <person name="Lorenzon L."/>
            <person name="Mandel J.R."/>
            <person name="Marage G."/>
            <person name="Marchand G."/>
            <person name="Marquand E."/>
            <person name="Bret-Mestries E."/>
            <person name="Morien E."/>
            <person name="Nambeesan S."/>
            <person name="Nguyen T."/>
            <person name="Pegot-Espagnet P."/>
            <person name="Pouilly N."/>
            <person name="Raftis F."/>
            <person name="Sallet E."/>
            <person name="Schiex T."/>
            <person name="Thomas J."/>
            <person name="Vandecasteele C."/>
            <person name="Vares D."/>
            <person name="Vear F."/>
            <person name="Vautrin S."/>
            <person name="Crespi M."/>
            <person name="Mangin B."/>
            <person name="Burke J.M."/>
            <person name="Salse J."/>
            <person name="Munos S."/>
            <person name="Vincourt P."/>
            <person name="Rieseberg L.H."/>
            <person name="Langlade N.B."/>
        </authorList>
    </citation>
    <scope>NUCLEOTIDE SEQUENCE [LARGE SCALE GENOMIC DNA]</scope>
    <source>
        <strain evidence="7">cv. SF193</strain>
        <tissue evidence="5">Leaves</tissue>
    </source>
</reference>
<dbReference type="OrthoDB" id="1647165at2759"/>
<accession>A0A251UQA4</accession>
<feature type="region of interest" description="Disordered" evidence="3">
    <location>
        <begin position="1"/>
        <end position="47"/>
    </location>
</feature>
<dbReference type="GO" id="GO:0006355">
    <property type="term" value="P:regulation of DNA-templated transcription"/>
    <property type="evidence" value="ECO:0007669"/>
    <property type="project" value="InterPro"/>
</dbReference>
<evidence type="ECO:0000313" key="5">
    <source>
        <dbReference type="EMBL" id="KAF5806164.1"/>
    </source>
</evidence>
<organism evidence="6 7">
    <name type="scientific">Helianthus annuus</name>
    <name type="common">Common sunflower</name>
    <dbReference type="NCBI Taxonomy" id="4232"/>
    <lineage>
        <taxon>Eukaryota</taxon>
        <taxon>Viridiplantae</taxon>
        <taxon>Streptophyta</taxon>
        <taxon>Embryophyta</taxon>
        <taxon>Tracheophyta</taxon>
        <taxon>Spermatophyta</taxon>
        <taxon>Magnoliopsida</taxon>
        <taxon>eudicotyledons</taxon>
        <taxon>Gunneridae</taxon>
        <taxon>Pentapetalae</taxon>
        <taxon>asterids</taxon>
        <taxon>campanulids</taxon>
        <taxon>Asterales</taxon>
        <taxon>Asteraceae</taxon>
        <taxon>Asteroideae</taxon>
        <taxon>Heliantheae alliance</taxon>
        <taxon>Heliantheae</taxon>
        <taxon>Helianthus</taxon>
    </lineage>
</organism>
<evidence type="ECO:0000259" key="4">
    <source>
        <dbReference type="Pfam" id="PF26576"/>
    </source>
</evidence>
<dbReference type="PANTHER" id="PTHR33124">
    <property type="entry name" value="TRANSCRIPTION FACTOR IBH1-LIKE 1"/>
    <property type="match status" value="1"/>
</dbReference>
<dbReference type="Gramene" id="mRNA:HanXRQr2_Chr05g0218111">
    <property type="protein sequence ID" value="CDS:HanXRQr2_Chr05g0218111.1"/>
    <property type="gene ID" value="HanXRQr2_Chr05g0218111"/>
</dbReference>
<dbReference type="PANTHER" id="PTHR33124:SF12">
    <property type="entry name" value="TRANSCRIPTION FACTOR BHLH148"/>
    <property type="match status" value="1"/>
</dbReference>
<evidence type="ECO:0000256" key="2">
    <source>
        <dbReference type="ARBA" id="ARBA00023163"/>
    </source>
</evidence>
<dbReference type="EMBL" id="CM007894">
    <property type="protein sequence ID" value="OTG25284.1"/>
    <property type="molecule type" value="Genomic_DNA"/>
</dbReference>
<reference evidence="6" key="2">
    <citation type="submission" date="2017-02" db="EMBL/GenBank/DDBJ databases">
        <title>Sunflower complete genome.</title>
        <authorList>
            <person name="Langlade N."/>
            <person name="Munos S."/>
        </authorList>
    </citation>
    <scope>NUCLEOTIDE SEQUENCE [LARGE SCALE GENOMIC DNA]</scope>
    <source>
        <tissue evidence="6">Leaves</tissue>
    </source>
</reference>
<proteinExistence type="predicted"/>
<keyword evidence="2" id="KW-0804">Transcription</keyword>
<name>A0A251UQA4_HELAN</name>
<feature type="domain" description="IBH1-like N-terminal" evidence="4">
    <location>
        <begin position="48"/>
        <end position="106"/>
    </location>
</feature>
<keyword evidence="7" id="KW-1185">Reference proteome</keyword>
<evidence type="ECO:0000313" key="7">
    <source>
        <dbReference type="Proteomes" id="UP000215914"/>
    </source>
</evidence>
<evidence type="ECO:0000313" key="6">
    <source>
        <dbReference type="EMBL" id="OTG25284.1"/>
    </source>
</evidence>
<dbReference type="EMBL" id="MNCJ02000320">
    <property type="protein sequence ID" value="KAF5806164.1"/>
    <property type="molecule type" value="Genomic_DNA"/>
</dbReference>
<protein>
    <submittedName>
        <fullName evidence="6">Putative basic helix-loop-helix (BHLH) DNA-binding superfamily protein</fullName>
    </submittedName>
</protein>
<gene>
    <name evidence="6" type="ORF">HannXRQ_Chr05g0145971</name>
    <name evidence="5" type="ORF">HanXRQr2_Chr05g0218111</name>
</gene>
<dbReference type="InterPro" id="IPR044660">
    <property type="entry name" value="IBH1-like"/>
</dbReference>
<dbReference type="OMA" id="YICALDM"/>
<keyword evidence="1" id="KW-0805">Transcription regulation</keyword>
<dbReference type="AlphaFoldDB" id="A0A251UQA4"/>
<dbReference type="Proteomes" id="UP000215914">
    <property type="component" value="Chromosome 5"/>
</dbReference>
<evidence type="ECO:0000256" key="1">
    <source>
        <dbReference type="ARBA" id="ARBA00023015"/>
    </source>
</evidence>
<feature type="compositionally biased region" description="Basic residues" evidence="3">
    <location>
        <begin position="20"/>
        <end position="33"/>
    </location>
</feature>
<feature type="compositionally biased region" description="Polar residues" evidence="3">
    <location>
        <begin position="1"/>
        <end position="18"/>
    </location>
</feature>
<dbReference type="InParanoid" id="A0A251UQA4"/>
<dbReference type="InterPro" id="IPR059002">
    <property type="entry name" value="IBH1_N"/>
</dbReference>